<name>A0AAN9KX48_CANGL</name>
<keyword evidence="2" id="KW-1185">Reference proteome</keyword>
<protein>
    <submittedName>
        <fullName evidence="1">Uncharacterized protein</fullName>
    </submittedName>
</protein>
<reference evidence="1 2" key="1">
    <citation type="submission" date="2024-01" db="EMBL/GenBank/DDBJ databases">
        <title>The genomes of 5 underutilized Papilionoideae crops provide insights into root nodulation and disease resistanc.</title>
        <authorList>
            <person name="Jiang F."/>
        </authorList>
    </citation>
    <scope>NUCLEOTIDE SEQUENCE [LARGE SCALE GENOMIC DNA]</scope>
    <source>
        <strain evidence="1">LVBAO_FW01</strain>
        <tissue evidence="1">Leaves</tissue>
    </source>
</reference>
<organism evidence="1 2">
    <name type="scientific">Canavalia gladiata</name>
    <name type="common">Sword bean</name>
    <name type="synonym">Dolichos gladiatus</name>
    <dbReference type="NCBI Taxonomy" id="3824"/>
    <lineage>
        <taxon>Eukaryota</taxon>
        <taxon>Viridiplantae</taxon>
        <taxon>Streptophyta</taxon>
        <taxon>Embryophyta</taxon>
        <taxon>Tracheophyta</taxon>
        <taxon>Spermatophyta</taxon>
        <taxon>Magnoliopsida</taxon>
        <taxon>eudicotyledons</taxon>
        <taxon>Gunneridae</taxon>
        <taxon>Pentapetalae</taxon>
        <taxon>rosids</taxon>
        <taxon>fabids</taxon>
        <taxon>Fabales</taxon>
        <taxon>Fabaceae</taxon>
        <taxon>Papilionoideae</taxon>
        <taxon>50 kb inversion clade</taxon>
        <taxon>NPAAA clade</taxon>
        <taxon>indigoferoid/millettioid clade</taxon>
        <taxon>Phaseoleae</taxon>
        <taxon>Canavalia</taxon>
    </lineage>
</organism>
<evidence type="ECO:0000313" key="2">
    <source>
        <dbReference type="Proteomes" id="UP001367508"/>
    </source>
</evidence>
<comment type="caution">
    <text evidence="1">The sequence shown here is derived from an EMBL/GenBank/DDBJ whole genome shotgun (WGS) entry which is preliminary data.</text>
</comment>
<dbReference type="AlphaFoldDB" id="A0AAN9KX48"/>
<sequence>MDLVACFFFMHHYGRPHVPVIWVPCVLGSRLYGRPSLHADTTTTSRCWHACYELTSYLIGRNDPSH</sequence>
<dbReference type="Proteomes" id="UP001367508">
    <property type="component" value="Unassembled WGS sequence"/>
</dbReference>
<accession>A0AAN9KX48</accession>
<dbReference type="EMBL" id="JAYMYQ010000006">
    <property type="protein sequence ID" value="KAK7323574.1"/>
    <property type="molecule type" value="Genomic_DNA"/>
</dbReference>
<gene>
    <name evidence="1" type="ORF">VNO77_27051</name>
</gene>
<evidence type="ECO:0000313" key="1">
    <source>
        <dbReference type="EMBL" id="KAK7323574.1"/>
    </source>
</evidence>
<proteinExistence type="predicted"/>